<gene>
    <name evidence="2" type="ORF">FCALED_LOCUS8947</name>
</gene>
<accession>A0A9N9CQK0</accession>
<protein>
    <submittedName>
        <fullName evidence="2">14926_t:CDS:1</fullName>
    </submittedName>
</protein>
<organism evidence="2 3">
    <name type="scientific">Funneliformis caledonium</name>
    <dbReference type="NCBI Taxonomy" id="1117310"/>
    <lineage>
        <taxon>Eukaryota</taxon>
        <taxon>Fungi</taxon>
        <taxon>Fungi incertae sedis</taxon>
        <taxon>Mucoromycota</taxon>
        <taxon>Glomeromycotina</taxon>
        <taxon>Glomeromycetes</taxon>
        <taxon>Glomerales</taxon>
        <taxon>Glomeraceae</taxon>
        <taxon>Funneliformis</taxon>
    </lineage>
</organism>
<reference evidence="2" key="1">
    <citation type="submission" date="2021-06" db="EMBL/GenBank/DDBJ databases">
        <authorList>
            <person name="Kallberg Y."/>
            <person name="Tangrot J."/>
            <person name="Rosling A."/>
        </authorList>
    </citation>
    <scope>NUCLEOTIDE SEQUENCE</scope>
    <source>
        <strain evidence="2">UK204</strain>
    </source>
</reference>
<keyword evidence="3" id="KW-1185">Reference proteome</keyword>
<dbReference type="Proteomes" id="UP000789570">
    <property type="component" value="Unassembled WGS sequence"/>
</dbReference>
<evidence type="ECO:0000313" key="2">
    <source>
        <dbReference type="EMBL" id="CAG8608453.1"/>
    </source>
</evidence>
<dbReference type="AlphaFoldDB" id="A0A9N9CQK0"/>
<dbReference type="EMBL" id="CAJVPQ010002784">
    <property type="protein sequence ID" value="CAG8608453.1"/>
    <property type="molecule type" value="Genomic_DNA"/>
</dbReference>
<proteinExistence type="predicted"/>
<name>A0A9N9CQK0_9GLOM</name>
<feature type="region of interest" description="Disordered" evidence="1">
    <location>
        <begin position="43"/>
        <end position="87"/>
    </location>
</feature>
<feature type="compositionally biased region" description="Low complexity" evidence="1">
    <location>
        <begin position="57"/>
        <end position="77"/>
    </location>
</feature>
<sequence length="87" mass="9275">MVSCGNTCNIPVEDPEEFEFDCKDFGASVNLGGGGGLIYVADPLKPAHPTHPANPIHPTNLTNSTNPTHSTNPTQPTDFPQPYNPCK</sequence>
<evidence type="ECO:0000313" key="3">
    <source>
        <dbReference type="Proteomes" id="UP000789570"/>
    </source>
</evidence>
<comment type="caution">
    <text evidence="2">The sequence shown here is derived from an EMBL/GenBank/DDBJ whole genome shotgun (WGS) entry which is preliminary data.</text>
</comment>
<evidence type="ECO:0000256" key="1">
    <source>
        <dbReference type="SAM" id="MobiDB-lite"/>
    </source>
</evidence>